<keyword evidence="4 7" id="KW-0812">Transmembrane</keyword>
<feature type="transmembrane region" description="Helical" evidence="7">
    <location>
        <begin position="183"/>
        <end position="203"/>
    </location>
</feature>
<evidence type="ECO:0000256" key="5">
    <source>
        <dbReference type="ARBA" id="ARBA00022989"/>
    </source>
</evidence>
<evidence type="ECO:0000256" key="1">
    <source>
        <dbReference type="ARBA" id="ARBA00004651"/>
    </source>
</evidence>
<evidence type="ECO:0000256" key="7">
    <source>
        <dbReference type="SAM" id="Phobius"/>
    </source>
</evidence>
<feature type="transmembrane region" description="Helical" evidence="7">
    <location>
        <begin position="50"/>
        <end position="70"/>
    </location>
</feature>
<evidence type="ECO:0000256" key="4">
    <source>
        <dbReference type="ARBA" id="ARBA00022692"/>
    </source>
</evidence>
<sequence length="287" mass="31586">MFPKVPDQHKRGKPLVPNGIGVIYVLFTTVYLFSIYFSRITPASNGVSTPLTLAVCILFGGFMGLLDDWIDLKWRYKAFMPLIAALPLMYLAVENGLRTSISLPLIGMIEFGDAYYFLVIPLIVMIVTNTVNQLGGLNGLESLCPAIILMGLMVLSPSHLILMLGPLIFWLILAGFNLQGKIFVGNSGSFAIGMNIAAFAIITDLKLPLLISILPYVFNSSLILLTIFLVKKRASVSFDGKKLSSDHRRSLVTLITYRRPLTEHQVVVIISLLVAIFTLIAVIISLL</sequence>
<evidence type="ECO:0000256" key="3">
    <source>
        <dbReference type="ARBA" id="ARBA00022679"/>
    </source>
</evidence>
<keyword evidence="6 7" id="KW-0472">Membrane</keyword>
<evidence type="ECO:0008006" key="10">
    <source>
        <dbReference type="Google" id="ProtNLM"/>
    </source>
</evidence>
<feature type="transmembrane region" description="Helical" evidence="7">
    <location>
        <begin position="146"/>
        <end position="171"/>
    </location>
</feature>
<proteinExistence type="predicted"/>
<comment type="caution">
    <text evidence="8">The sequence shown here is derived from an EMBL/GenBank/DDBJ whole genome shotgun (WGS) entry which is preliminary data.</text>
</comment>
<feature type="transmembrane region" description="Helical" evidence="7">
    <location>
        <begin position="114"/>
        <end position="134"/>
    </location>
</feature>
<dbReference type="GO" id="GO:0005886">
    <property type="term" value="C:plasma membrane"/>
    <property type="evidence" value="ECO:0007669"/>
    <property type="project" value="UniProtKB-SubCell"/>
</dbReference>
<feature type="transmembrane region" description="Helical" evidence="7">
    <location>
        <begin position="266"/>
        <end position="286"/>
    </location>
</feature>
<dbReference type="GO" id="GO:0044038">
    <property type="term" value="P:cell wall macromolecule biosynthetic process"/>
    <property type="evidence" value="ECO:0007669"/>
    <property type="project" value="TreeGrafter"/>
</dbReference>
<dbReference type="InterPro" id="IPR000715">
    <property type="entry name" value="Glycosyl_transferase_4"/>
</dbReference>
<keyword evidence="2" id="KW-1003">Cell membrane</keyword>
<dbReference type="PANTHER" id="PTHR22926:SF3">
    <property type="entry name" value="UNDECAPRENYL-PHOSPHATE ALPHA-N-ACETYLGLUCOSAMINYL 1-PHOSPHATE TRANSFERASE"/>
    <property type="match status" value="1"/>
</dbReference>
<evidence type="ECO:0000256" key="6">
    <source>
        <dbReference type="ARBA" id="ARBA00023136"/>
    </source>
</evidence>
<dbReference type="PANTHER" id="PTHR22926">
    <property type="entry name" value="PHOSPHO-N-ACETYLMURAMOYL-PENTAPEPTIDE-TRANSFERASE"/>
    <property type="match status" value="1"/>
</dbReference>
<comment type="subcellular location">
    <subcellularLocation>
        <location evidence="1">Cell membrane</location>
        <topology evidence="1">Multi-pass membrane protein</topology>
    </subcellularLocation>
</comment>
<feature type="transmembrane region" description="Helical" evidence="7">
    <location>
        <begin position="209"/>
        <end position="230"/>
    </location>
</feature>
<dbReference type="GO" id="GO:0071555">
    <property type="term" value="P:cell wall organization"/>
    <property type="evidence" value="ECO:0007669"/>
    <property type="project" value="TreeGrafter"/>
</dbReference>
<dbReference type="EMBL" id="LFWV01000018">
    <property type="protein sequence ID" value="KON31931.1"/>
    <property type="molecule type" value="Genomic_DNA"/>
</dbReference>
<evidence type="ECO:0000256" key="2">
    <source>
        <dbReference type="ARBA" id="ARBA00022475"/>
    </source>
</evidence>
<protein>
    <recommendedName>
        <fullName evidence="10">UDP-N-acetylglucosamine--dolichyl-phosphate N-acetylglucosaminephosphotransferase</fullName>
    </recommendedName>
</protein>
<evidence type="ECO:0000313" key="8">
    <source>
        <dbReference type="EMBL" id="KON31931.1"/>
    </source>
</evidence>
<name>A0A0M0BUS8_9ARCH</name>
<dbReference type="Pfam" id="PF00953">
    <property type="entry name" value="Glycos_transf_4"/>
    <property type="match status" value="1"/>
</dbReference>
<dbReference type="Proteomes" id="UP000054016">
    <property type="component" value="Unassembled WGS sequence"/>
</dbReference>
<feature type="transmembrane region" description="Helical" evidence="7">
    <location>
        <begin position="76"/>
        <end position="93"/>
    </location>
</feature>
<organism evidence="8 9">
    <name type="scientific">miscellaneous Crenarchaeota group-1 archaeon SG8-32-3</name>
    <dbReference type="NCBI Taxonomy" id="1685125"/>
    <lineage>
        <taxon>Archaea</taxon>
        <taxon>Candidatus Bathyarchaeota</taxon>
        <taxon>MCG-1</taxon>
    </lineage>
</organism>
<reference evidence="9" key="1">
    <citation type="submission" date="2015-06" db="EMBL/GenBank/DDBJ databases">
        <title>New insights into the roles of widespread benthic archaea in carbon and nitrogen cycling.</title>
        <authorList>
            <person name="Lazar C.S."/>
            <person name="Baker B.J."/>
            <person name="Seitz K.W."/>
            <person name="Hyde A.S."/>
            <person name="Dick G.J."/>
            <person name="Hinrichs K.-U."/>
            <person name="Teske A.P."/>
        </authorList>
    </citation>
    <scope>NUCLEOTIDE SEQUENCE [LARGE SCALE GENOMIC DNA]</scope>
</reference>
<accession>A0A0M0BUS8</accession>
<keyword evidence="3" id="KW-0808">Transferase</keyword>
<evidence type="ECO:0000313" key="9">
    <source>
        <dbReference type="Proteomes" id="UP000054016"/>
    </source>
</evidence>
<gene>
    <name evidence="8" type="ORF">AC478_01755</name>
</gene>
<feature type="transmembrane region" description="Helical" evidence="7">
    <location>
        <begin position="20"/>
        <end position="38"/>
    </location>
</feature>
<keyword evidence="5 7" id="KW-1133">Transmembrane helix</keyword>
<dbReference type="GO" id="GO:0016780">
    <property type="term" value="F:phosphotransferase activity, for other substituted phosphate groups"/>
    <property type="evidence" value="ECO:0007669"/>
    <property type="project" value="InterPro"/>
</dbReference>
<dbReference type="AlphaFoldDB" id="A0A0M0BUS8"/>